<dbReference type="GO" id="GO:0098542">
    <property type="term" value="P:defense response to other organism"/>
    <property type="evidence" value="ECO:0007669"/>
    <property type="project" value="InterPro"/>
</dbReference>
<keyword evidence="4 5" id="KW-0472">Membrane</keyword>
<accession>A0A5J4ZKE4</accession>
<dbReference type="GO" id="GO:0009506">
    <property type="term" value="C:plasmodesma"/>
    <property type="evidence" value="ECO:0007669"/>
    <property type="project" value="TreeGrafter"/>
</dbReference>
<feature type="domain" description="Late embryogenesis abundant protein LEA-2 subgroup" evidence="6">
    <location>
        <begin position="109"/>
        <end position="210"/>
    </location>
</feature>
<proteinExistence type="predicted"/>
<keyword evidence="2 5" id="KW-0812">Transmembrane</keyword>
<dbReference type="PANTHER" id="PTHR31415">
    <property type="entry name" value="OS05G0367900 PROTEIN"/>
    <property type="match status" value="1"/>
</dbReference>
<dbReference type="OrthoDB" id="1889094at2759"/>
<evidence type="ECO:0000259" key="6">
    <source>
        <dbReference type="Pfam" id="PF03168"/>
    </source>
</evidence>
<dbReference type="AlphaFoldDB" id="A0A5J4ZKE4"/>
<evidence type="ECO:0000256" key="2">
    <source>
        <dbReference type="ARBA" id="ARBA00022692"/>
    </source>
</evidence>
<evidence type="ECO:0000256" key="1">
    <source>
        <dbReference type="ARBA" id="ARBA00004167"/>
    </source>
</evidence>
<evidence type="ECO:0000313" key="7">
    <source>
        <dbReference type="EMBL" id="KAA8518469.1"/>
    </source>
</evidence>
<keyword evidence="8" id="KW-1185">Reference proteome</keyword>
<name>A0A5J4ZKE4_9ASTE</name>
<dbReference type="InterPro" id="IPR044839">
    <property type="entry name" value="NDR1-like"/>
</dbReference>
<evidence type="ECO:0000256" key="3">
    <source>
        <dbReference type="ARBA" id="ARBA00022989"/>
    </source>
</evidence>
<evidence type="ECO:0000256" key="4">
    <source>
        <dbReference type="ARBA" id="ARBA00023136"/>
    </source>
</evidence>
<dbReference type="Proteomes" id="UP000325577">
    <property type="component" value="Linkage Group LG7"/>
</dbReference>
<evidence type="ECO:0000256" key="5">
    <source>
        <dbReference type="SAM" id="Phobius"/>
    </source>
</evidence>
<gene>
    <name evidence="7" type="ORF">F0562_015943</name>
</gene>
<keyword evidence="3 5" id="KW-1133">Transmembrane helix</keyword>
<dbReference type="GO" id="GO:0005886">
    <property type="term" value="C:plasma membrane"/>
    <property type="evidence" value="ECO:0007669"/>
    <property type="project" value="TreeGrafter"/>
</dbReference>
<organism evidence="7 8">
    <name type="scientific">Nyssa sinensis</name>
    <dbReference type="NCBI Taxonomy" id="561372"/>
    <lineage>
        <taxon>Eukaryota</taxon>
        <taxon>Viridiplantae</taxon>
        <taxon>Streptophyta</taxon>
        <taxon>Embryophyta</taxon>
        <taxon>Tracheophyta</taxon>
        <taxon>Spermatophyta</taxon>
        <taxon>Magnoliopsida</taxon>
        <taxon>eudicotyledons</taxon>
        <taxon>Gunneridae</taxon>
        <taxon>Pentapetalae</taxon>
        <taxon>asterids</taxon>
        <taxon>Cornales</taxon>
        <taxon>Nyssaceae</taxon>
        <taxon>Nyssa</taxon>
    </lineage>
</organism>
<dbReference type="EMBL" id="CM018050">
    <property type="protein sequence ID" value="KAA8518469.1"/>
    <property type="molecule type" value="Genomic_DNA"/>
</dbReference>
<comment type="subcellular location">
    <subcellularLocation>
        <location evidence="1">Membrane</location>
        <topology evidence="1">Single-pass membrane protein</topology>
    </subcellularLocation>
</comment>
<sequence>MADAKQSHLNGAYYGPSIPSTKSYHRPGRGGGGGGCFSCCCGCLCSCIFNLIFQIVLTAVVIVGIAIVVVWLIFRPNKVKFNVTDATLTEFNISTPTNTTLYYNLALNMTIRNPNKRIGIYYDRIEARAFYQGQRFAATDLQPFYQRHKNTATLNPEFKGQNVVMLGDSELSNYNSEKSSGTYSIDLKLYLRVRFKFGLFKSPKFKPKIECDLKVPLESNGQTSSGTFETTKCHFDWNEPHDADQYMQIQLNDVLVHLSSLAKLDLKITKV</sequence>
<dbReference type="PANTHER" id="PTHR31415:SF4">
    <property type="entry name" value="NDR1_HIN1-LIKE PROTEIN 3"/>
    <property type="match status" value="1"/>
</dbReference>
<dbReference type="Pfam" id="PF03168">
    <property type="entry name" value="LEA_2"/>
    <property type="match status" value="1"/>
</dbReference>
<feature type="transmembrane region" description="Helical" evidence="5">
    <location>
        <begin position="51"/>
        <end position="74"/>
    </location>
</feature>
<dbReference type="InterPro" id="IPR004864">
    <property type="entry name" value="LEA_2"/>
</dbReference>
<evidence type="ECO:0000313" key="8">
    <source>
        <dbReference type="Proteomes" id="UP000325577"/>
    </source>
</evidence>
<protein>
    <recommendedName>
        <fullName evidence="6">Late embryogenesis abundant protein LEA-2 subgroup domain-containing protein</fullName>
    </recommendedName>
</protein>
<reference evidence="7 8" key="1">
    <citation type="submission" date="2019-09" db="EMBL/GenBank/DDBJ databases">
        <title>A chromosome-level genome assembly of the Chinese tupelo Nyssa sinensis.</title>
        <authorList>
            <person name="Yang X."/>
            <person name="Kang M."/>
            <person name="Yang Y."/>
            <person name="Xiong H."/>
            <person name="Wang M."/>
            <person name="Zhang Z."/>
            <person name="Wang Z."/>
            <person name="Wu H."/>
            <person name="Ma T."/>
            <person name="Liu J."/>
            <person name="Xi Z."/>
        </authorList>
    </citation>
    <scope>NUCLEOTIDE SEQUENCE [LARGE SCALE GENOMIC DNA]</scope>
    <source>
        <strain evidence="7">J267</strain>
        <tissue evidence="7">Leaf</tissue>
    </source>
</reference>